<accession>A0A0H5DN14</accession>
<dbReference type="AlphaFoldDB" id="A0A0H5DN14"/>
<dbReference type="OrthoDB" id="9793552at2"/>
<dbReference type="InterPro" id="IPR023393">
    <property type="entry name" value="START-like_dom_sf"/>
</dbReference>
<sequence length="160" mass="19056">MYKLHFTQKLPLSLEEAWDFFSSPANLEKITPKSLGLKIKHHHENKKMYPGQILTYTVSPLWGIKMEWVTEIVAAEKLRYFIDEQRFGPYVFWHHEHWFTSIPGGVLMEDVVYYKVPFGILGKILHRFKIKDDLDTIFFYRREVLKELFGVIRQDAIGHD</sequence>
<name>A0A0H5DN14_9BACT</name>
<protein>
    <recommendedName>
        <fullName evidence="3">Coenzyme Q-binding protein COQ10 START domain-containing protein</fullName>
    </recommendedName>
</protein>
<dbReference type="SUPFAM" id="SSF55961">
    <property type="entry name" value="Bet v1-like"/>
    <property type="match status" value="1"/>
</dbReference>
<dbReference type="EMBL" id="CWGJ01000004">
    <property type="protein sequence ID" value="CRX37591.1"/>
    <property type="molecule type" value="Genomic_DNA"/>
</dbReference>
<dbReference type="Proteomes" id="UP000220251">
    <property type="component" value="Unassembled WGS sequence"/>
</dbReference>
<reference evidence="2" key="1">
    <citation type="submission" date="2015-06" db="EMBL/GenBank/DDBJ databases">
        <authorList>
            <person name="Bertelli C."/>
        </authorList>
    </citation>
    <scope>NUCLEOTIDE SEQUENCE [LARGE SCALE GENOMIC DNA]</scope>
    <source>
        <strain evidence="2">CRIB-30</strain>
    </source>
</reference>
<dbReference type="Gene3D" id="3.30.530.20">
    <property type="match status" value="1"/>
</dbReference>
<evidence type="ECO:0000313" key="1">
    <source>
        <dbReference type="EMBL" id="CRX37591.1"/>
    </source>
</evidence>
<evidence type="ECO:0008006" key="3">
    <source>
        <dbReference type="Google" id="ProtNLM"/>
    </source>
</evidence>
<gene>
    <name evidence="1" type="ORF">ELAC_0230</name>
</gene>
<dbReference type="RefSeq" id="WP_098037452.1">
    <property type="nucleotide sequence ID" value="NZ_CWGJ01000004.1"/>
</dbReference>
<dbReference type="CDD" id="cd07820">
    <property type="entry name" value="SRPBCC_3"/>
    <property type="match status" value="1"/>
</dbReference>
<evidence type="ECO:0000313" key="2">
    <source>
        <dbReference type="Proteomes" id="UP000220251"/>
    </source>
</evidence>
<proteinExistence type="predicted"/>
<organism evidence="1 2">
    <name type="scientific">Estrella lausannensis</name>
    <dbReference type="NCBI Taxonomy" id="483423"/>
    <lineage>
        <taxon>Bacteria</taxon>
        <taxon>Pseudomonadati</taxon>
        <taxon>Chlamydiota</taxon>
        <taxon>Chlamydiia</taxon>
        <taxon>Parachlamydiales</taxon>
        <taxon>Candidatus Criblamydiaceae</taxon>
        <taxon>Estrella</taxon>
    </lineage>
</organism>
<keyword evidence="2" id="KW-1185">Reference proteome</keyword>